<feature type="repeat" description="ANK" evidence="8">
    <location>
        <begin position="713"/>
        <end position="745"/>
    </location>
</feature>
<feature type="repeat" description="ANK" evidence="8">
    <location>
        <begin position="779"/>
        <end position="811"/>
    </location>
</feature>
<dbReference type="SMART" id="SM00248">
    <property type="entry name" value="ANK"/>
    <property type="match status" value="16"/>
</dbReference>
<dbReference type="GO" id="GO:0034220">
    <property type="term" value="P:monoatomic ion transmembrane transport"/>
    <property type="evidence" value="ECO:0007669"/>
    <property type="project" value="UniProtKB-KW"/>
</dbReference>
<evidence type="ECO:0000256" key="8">
    <source>
        <dbReference type="PROSITE-ProRule" id="PRU00023"/>
    </source>
</evidence>
<dbReference type="PROSITE" id="PS50297">
    <property type="entry name" value="ANK_REP_REGION"/>
    <property type="match status" value="11"/>
</dbReference>
<dbReference type="Gene3D" id="3.40.50.150">
    <property type="entry name" value="Vaccinia Virus protein VP39"/>
    <property type="match status" value="1"/>
</dbReference>
<dbReference type="SUPFAM" id="SSF48403">
    <property type="entry name" value="Ankyrin repeat"/>
    <property type="match status" value="2"/>
</dbReference>
<dbReference type="PANTHER" id="PTHR47143:SF1">
    <property type="entry name" value="ION_TRANS DOMAIN-CONTAINING PROTEIN"/>
    <property type="match status" value="1"/>
</dbReference>
<evidence type="ECO:0000256" key="2">
    <source>
        <dbReference type="ARBA" id="ARBA00022606"/>
    </source>
</evidence>
<keyword evidence="9" id="KW-1133">Transmembrane helix</keyword>
<feature type="repeat" description="ANK" evidence="8">
    <location>
        <begin position="547"/>
        <end position="579"/>
    </location>
</feature>
<evidence type="ECO:0000313" key="11">
    <source>
        <dbReference type="EMBL" id="CAF1175322.1"/>
    </source>
</evidence>
<dbReference type="PANTHER" id="PTHR47143">
    <property type="entry name" value="TRANSIENT RECEPTOR POTENTIAL CATION CHANNEL PROTEIN PAINLESS"/>
    <property type="match status" value="1"/>
</dbReference>
<comment type="caution">
    <text evidence="11">The sequence shown here is derived from an EMBL/GenBank/DDBJ whole genome shotgun (WGS) entry which is preliminary data.</text>
</comment>
<evidence type="ECO:0000313" key="12">
    <source>
        <dbReference type="Proteomes" id="UP000663828"/>
    </source>
</evidence>
<feature type="domain" description="Methyltransferase" evidence="10">
    <location>
        <begin position="52"/>
        <end position="166"/>
    </location>
</feature>
<evidence type="ECO:0000256" key="9">
    <source>
        <dbReference type="SAM" id="Phobius"/>
    </source>
</evidence>
<gene>
    <name evidence="11" type="ORF">XAT740_LOCUS22268</name>
</gene>
<feature type="repeat" description="ANK" evidence="8">
    <location>
        <begin position="305"/>
        <end position="342"/>
    </location>
</feature>
<dbReference type="Pfam" id="PF00023">
    <property type="entry name" value="Ank"/>
    <property type="match status" value="2"/>
</dbReference>
<feature type="transmembrane region" description="Helical" evidence="9">
    <location>
        <begin position="1016"/>
        <end position="1037"/>
    </location>
</feature>
<feature type="repeat" description="ANK" evidence="8">
    <location>
        <begin position="455"/>
        <end position="481"/>
    </location>
</feature>
<dbReference type="Proteomes" id="UP000663828">
    <property type="component" value="Unassembled WGS sequence"/>
</dbReference>
<dbReference type="InterPro" id="IPR025714">
    <property type="entry name" value="Methyltranfer_dom"/>
</dbReference>
<dbReference type="Pfam" id="PF13847">
    <property type="entry name" value="Methyltransf_31"/>
    <property type="match status" value="1"/>
</dbReference>
<keyword evidence="5" id="KW-0406">Ion transport</keyword>
<dbReference type="Pfam" id="PF12796">
    <property type="entry name" value="Ank_2"/>
    <property type="match status" value="4"/>
</dbReference>
<keyword evidence="9" id="KW-0812">Transmembrane</keyword>
<evidence type="ECO:0000256" key="1">
    <source>
        <dbReference type="ARBA" id="ARBA00022448"/>
    </source>
</evidence>
<evidence type="ECO:0000259" key="10">
    <source>
        <dbReference type="Pfam" id="PF13847"/>
    </source>
</evidence>
<dbReference type="EMBL" id="CAJNOR010001631">
    <property type="protein sequence ID" value="CAF1175322.1"/>
    <property type="molecule type" value="Genomic_DNA"/>
</dbReference>
<evidence type="ECO:0000256" key="3">
    <source>
        <dbReference type="ARBA" id="ARBA00022737"/>
    </source>
</evidence>
<keyword evidence="12" id="KW-1185">Reference proteome</keyword>
<feature type="repeat" description="ANK" evidence="8">
    <location>
        <begin position="343"/>
        <end position="375"/>
    </location>
</feature>
<dbReference type="PROSITE" id="PS50088">
    <property type="entry name" value="ANK_REPEAT"/>
    <property type="match status" value="11"/>
</dbReference>
<feature type="repeat" description="ANK" evidence="8">
    <location>
        <begin position="376"/>
        <end position="408"/>
    </location>
</feature>
<feature type="transmembrane region" description="Helical" evidence="9">
    <location>
        <begin position="1057"/>
        <end position="1076"/>
    </location>
</feature>
<feature type="transmembrane region" description="Helical" evidence="9">
    <location>
        <begin position="988"/>
        <end position="1009"/>
    </location>
</feature>
<evidence type="ECO:0000256" key="5">
    <source>
        <dbReference type="ARBA" id="ARBA00023065"/>
    </source>
</evidence>
<organism evidence="11 12">
    <name type="scientific">Adineta ricciae</name>
    <name type="common">Rotifer</name>
    <dbReference type="NCBI Taxonomy" id="249248"/>
    <lineage>
        <taxon>Eukaryota</taxon>
        <taxon>Metazoa</taxon>
        <taxon>Spiralia</taxon>
        <taxon>Gnathifera</taxon>
        <taxon>Rotifera</taxon>
        <taxon>Eurotatoria</taxon>
        <taxon>Bdelloidea</taxon>
        <taxon>Adinetida</taxon>
        <taxon>Adinetidae</taxon>
        <taxon>Adineta</taxon>
    </lineage>
</organism>
<feature type="transmembrane region" description="Helical" evidence="9">
    <location>
        <begin position="1121"/>
        <end position="1147"/>
    </location>
</feature>
<feature type="repeat" description="ANK" evidence="8">
    <location>
        <begin position="620"/>
        <end position="642"/>
    </location>
</feature>
<evidence type="ECO:0000256" key="7">
    <source>
        <dbReference type="ARBA" id="ARBA00023303"/>
    </source>
</evidence>
<feature type="transmembrane region" description="Helical" evidence="9">
    <location>
        <begin position="1159"/>
        <end position="1178"/>
    </location>
</feature>
<dbReference type="Gene3D" id="1.25.40.20">
    <property type="entry name" value="Ankyrin repeat-containing domain"/>
    <property type="match status" value="5"/>
</dbReference>
<reference evidence="11" key="1">
    <citation type="submission" date="2021-02" db="EMBL/GenBank/DDBJ databases">
        <authorList>
            <person name="Nowell W R."/>
        </authorList>
    </citation>
    <scope>NUCLEOTIDE SEQUENCE</scope>
</reference>
<proteinExistence type="predicted"/>
<keyword evidence="6" id="KW-0325">Glycoprotein</keyword>
<feature type="repeat" description="ANK" evidence="8">
    <location>
        <begin position="511"/>
        <end position="537"/>
    </location>
</feature>
<feature type="transmembrane region" description="Helical" evidence="9">
    <location>
        <begin position="1081"/>
        <end position="1101"/>
    </location>
</feature>
<keyword evidence="1" id="KW-0813">Transport</keyword>
<dbReference type="InterPro" id="IPR002110">
    <property type="entry name" value="Ankyrin_rpt"/>
</dbReference>
<keyword evidence="7" id="KW-0407">Ion channel</keyword>
<keyword evidence="9" id="KW-0472">Membrane</keyword>
<keyword evidence="2" id="KW-0716">Sensory transduction</keyword>
<dbReference type="InterPro" id="IPR052076">
    <property type="entry name" value="TRP_cation_channel"/>
</dbReference>
<evidence type="ECO:0000256" key="4">
    <source>
        <dbReference type="ARBA" id="ARBA00023043"/>
    </source>
</evidence>
<evidence type="ECO:0000256" key="6">
    <source>
        <dbReference type="ARBA" id="ARBA00023180"/>
    </source>
</evidence>
<protein>
    <recommendedName>
        <fullName evidence="10">Methyltransferase domain-containing protein</fullName>
    </recommendedName>
</protein>
<dbReference type="InterPro" id="IPR029063">
    <property type="entry name" value="SAM-dependent_MTases_sf"/>
</dbReference>
<dbReference type="Pfam" id="PF13637">
    <property type="entry name" value="Ank_4"/>
    <property type="match status" value="1"/>
</dbReference>
<keyword evidence="3" id="KW-0677">Repeat</keyword>
<feature type="repeat" description="ANK" evidence="8">
    <location>
        <begin position="483"/>
        <end position="505"/>
    </location>
</feature>
<dbReference type="InterPro" id="IPR036770">
    <property type="entry name" value="Ankyrin_rpt-contain_sf"/>
</dbReference>
<feature type="repeat" description="ANK" evidence="8">
    <location>
        <begin position="746"/>
        <end position="778"/>
    </location>
</feature>
<dbReference type="GO" id="GO:0022857">
    <property type="term" value="F:transmembrane transporter activity"/>
    <property type="evidence" value="ECO:0007669"/>
    <property type="project" value="TreeGrafter"/>
</dbReference>
<feature type="transmembrane region" description="Helical" evidence="9">
    <location>
        <begin position="1218"/>
        <end position="1247"/>
    </location>
</feature>
<name>A0A814UII8_ADIRI</name>
<accession>A0A814UII8</accession>
<dbReference type="SUPFAM" id="SSF53335">
    <property type="entry name" value="S-adenosyl-L-methionine-dependent methyltransferases"/>
    <property type="match status" value="1"/>
</dbReference>
<dbReference type="CDD" id="cd02440">
    <property type="entry name" value="AdoMet_MTases"/>
    <property type="match status" value="1"/>
</dbReference>
<dbReference type="GO" id="GO:1902495">
    <property type="term" value="C:transmembrane transporter complex"/>
    <property type="evidence" value="ECO:0007669"/>
    <property type="project" value="TreeGrafter"/>
</dbReference>
<keyword evidence="4 8" id="KW-0040">ANK repeat</keyword>
<sequence length="1330" mass="154684">MAEHHHHHHHDYAQANADHFSQKSRDYITEFSTEIGKRCASAILKSYPFDPSQTEVLDFACGPGLVSFQLLPYAKKIIGADLASGMVDVFNENVKQQGISPDKLQCVQTDILKDDSKELDGVLFDVIICTQAYHHFTDTTQVTRALAKRLKPKGRLIIIDFVQDKDIEQFFGRQHDSSHAHIVAHRRGFASDEIINMFKAADLQNPKFENAFEMSKSEMKSYPGHEFLAKLFSKAAIDGNEEYFNQWLLTMKQDDVSITTVKSKIEKLDQEQYSVLHYAIRYNQLHLARKFIEEFRCDVNLAGLNGETPLHTAARYTQIKLTIENAITCLVNYQADISKRDHYGRTPLHHAAMRNNYSNVKQLIELNAPIDIIDQNHASPLHLASRFNATDCVRLFLEHGAQIDRQDANGNTPLHCLALSSSIVNNEIIQNTTVYLLLDIAKDRLDYYLEIFNHEGKTALSLACEHGNQDLVRILLLYGANAQNCMPIHMAIKSGNLDIVQYLLESQVKHDFHTPFHMACQYNRSDILRMLISHSSDHLNIEIRDQRGYTPLLTASYHNHHDCIQILLSNGANLFAMDYARRNILHICVEKQCNDALKTCLEWIKNDIDSYELFTKADRYGNTVLHTAANYGSYEICELLIDVIKNILFLSGSDENTFQQQYLSLILKKNRNQRTSIHEAAKTGNFALMDCVFRNLEENVQHKITVCEAIDDEFKTSLHLAAGEGHDKIVQFLLTQGANVCVCDMNDVTPLHEAATHNRRHCVEILLENGSSINQFDGKHYTPLHRASQHDHWEIVRLLLNSNADVRLVDCNGYNSLEIAIVNNCQLTVREFLQHETWMKSLRNCQMEVSSNRKYEDLSTPLRKLIRYMSNEAEEVFTRCITELGGSEDPSYKIIFNYEFLEDQFAILKWKQDCYKLPGGSSSIKIKKWNLLYYFKKKTDASSFDHHAHNLRQNHPLYLIITYHQYDLLKHPLIERLITRKWIQFSRAFFWILFLFYGFFLASFTSTILRVRHPQYYYSLFNASISLVSCETISLNLLRHESFILIKKNFYDTMIKWLLFSTIVIHMIKNVLLICIRFRMFFGLSNILELIALILSIIFSHDFYSWQMSIRFRCSLQWQCGAIGILIAWITLITYVQFLWASGIYVVMLEVIVRKFLRFIPILLIFVLGFGLSFHMLLQNQSVYHHTFDALIRTVLMLTGEFNYEEHIYRGDNENNRYYYQMIFLLYVLFCILITILIMNLLIANAVGEIPPLIEHAQAKHSIMRVKLIMNYEIFLSTFDCLIPYLKQRARSLIEKNQNEIVYPNKINRYKYKYYQIKKFFDEKRKKSCE</sequence>